<sequence length="213" mass="21795">MRIGILGSGNMAEALGGQWVRAGHEVFVGARTEAKAAALADKIGAVGGGTLREAAEFGEAVLMAVAFPAVRDVLDQVAGALAGRVVIDCTNTFEPPAFAQAVPSAAQTIADAAPGAHVVKAFNLCHESVWRRTPVEFDGRPLGVPICADGGLERAERLVRDLGCEPLYGGGLDRAAQLEATAAFIVGLYVTGGDPAGMFPPLEHAGGEPRPAA</sequence>
<organism evidence="3 4">
    <name type="scientific">Actinomadura barringtoniae</name>
    <dbReference type="NCBI Taxonomy" id="1427535"/>
    <lineage>
        <taxon>Bacteria</taxon>
        <taxon>Bacillati</taxon>
        <taxon>Actinomycetota</taxon>
        <taxon>Actinomycetes</taxon>
        <taxon>Streptosporangiales</taxon>
        <taxon>Thermomonosporaceae</taxon>
        <taxon>Actinomadura</taxon>
    </lineage>
</organism>
<comment type="caution">
    <text evidence="3">The sequence shown here is derived from an EMBL/GenBank/DDBJ whole genome shotgun (WGS) entry which is preliminary data.</text>
</comment>
<dbReference type="AlphaFoldDB" id="A0A939T5F2"/>
<evidence type="ECO:0000313" key="3">
    <source>
        <dbReference type="EMBL" id="MBO2450563.1"/>
    </source>
</evidence>
<dbReference type="InterPro" id="IPR036291">
    <property type="entry name" value="NAD(P)-bd_dom_sf"/>
</dbReference>
<dbReference type="GO" id="GO:0016491">
    <property type="term" value="F:oxidoreductase activity"/>
    <property type="evidence" value="ECO:0007669"/>
    <property type="project" value="UniProtKB-KW"/>
</dbReference>
<evidence type="ECO:0000259" key="2">
    <source>
        <dbReference type="Pfam" id="PF03807"/>
    </source>
</evidence>
<protein>
    <submittedName>
        <fullName evidence="3">NAD(P)-binding domain-containing protein</fullName>
    </submittedName>
</protein>
<reference evidence="3" key="1">
    <citation type="submission" date="2021-03" db="EMBL/GenBank/DDBJ databases">
        <authorList>
            <person name="Kanchanasin P."/>
            <person name="Saeng-In P."/>
            <person name="Phongsopitanun W."/>
            <person name="Yuki M."/>
            <person name="Kudo T."/>
            <person name="Ohkuma M."/>
            <person name="Tanasupawat S."/>
        </authorList>
    </citation>
    <scope>NUCLEOTIDE SEQUENCE</scope>
    <source>
        <strain evidence="3">GKU 128</strain>
    </source>
</reference>
<dbReference type="Pfam" id="PF03807">
    <property type="entry name" value="F420_oxidored"/>
    <property type="match status" value="1"/>
</dbReference>
<evidence type="ECO:0000256" key="1">
    <source>
        <dbReference type="ARBA" id="ARBA00023002"/>
    </source>
</evidence>
<dbReference type="InterPro" id="IPR028939">
    <property type="entry name" value="P5C_Rdtase_cat_N"/>
</dbReference>
<name>A0A939T5F2_9ACTN</name>
<keyword evidence="4" id="KW-1185">Reference proteome</keyword>
<dbReference type="PANTHER" id="PTHR14239:SF10">
    <property type="entry name" value="REDUCTASE"/>
    <property type="match status" value="1"/>
</dbReference>
<gene>
    <name evidence="3" type="ORF">J4573_25900</name>
</gene>
<dbReference type="SUPFAM" id="SSF51735">
    <property type="entry name" value="NAD(P)-binding Rossmann-fold domains"/>
    <property type="match status" value="1"/>
</dbReference>
<dbReference type="InterPro" id="IPR051267">
    <property type="entry name" value="STEAP_metalloreductase"/>
</dbReference>
<dbReference type="Proteomes" id="UP000669179">
    <property type="component" value="Unassembled WGS sequence"/>
</dbReference>
<dbReference type="RefSeq" id="WP_208258414.1">
    <property type="nucleotide sequence ID" value="NZ_JAGEOJ010000010.1"/>
</dbReference>
<dbReference type="EMBL" id="JAGEOJ010000010">
    <property type="protein sequence ID" value="MBO2450563.1"/>
    <property type="molecule type" value="Genomic_DNA"/>
</dbReference>
<dbReference type="Gene3D" id="3.40.50.720">
    <property type="entry name" value="NAD(P)-binding Rossmann-like Domain"/>
    <property type="match status" value="1"/>
</dbReference>
<dbReference type="PANTHER" id="PTHR14239">
    <property type="entry name" value="DUDULIN-RELATED"/>
    <property type="match status" value="1"/>
</dbReference>
<accession>A0A939T5F2</accession>
<feature type="domain" description="Pyrroline-5-carboxylate reductase catalytic N-terminal" evidence="2">
    <location>
        <begin position="2"/>
        <end position="91"/>
    </location>
</feature>
<proteinExistence type="predicted"/>
<keyword evidence="1" id="KW-0560">Oxidoreductase</keyword>
<evidence type="ECO:0000313" key="4">
    <source>
        <dbReference type="Proteomes" id="UP000669179"/>
    </source>
</evidence>